<dbReference type="SUPFAM" id="SSF53067">
    <property type="entry name" value="Actin-like ATPase domain"/>
    <property type="match status" value="2"/>
</dbReference>
<evidence type="ECO:0000256" key="6">
    <source>
        <dbReference type="PIRNR" id="PIRNR003101"/>
    </source>
</evidence>
<dbReference type="NCBIfam" id="TIGR01174">
    <property type="entry name" value="ftsA"/>
    <property type="match status" value="1"/>
</dbReference>
<dbReference type="AlphaFoldDB" id="A0A098LKI4"/>
<evidence type="ECO:0000313" key="9">
    <source>
        <dbReference type="Proteomes" id="UP000030185"/>
    </source>
</evidence>
<dbReference type="eggNOG" id="COG0849">
    <property type="taxonomic scope" value="Bacteria"/>
</dbReference>
<keyword evidence="2 5" id="KW-0132">Cell division</keyword>
<dbReference type="Pfam" id="PF02491">
    <property type="entry name" value="SHS2_FTSA"/>
    <property type="match status" value="1"/>
</dbReference>
<evidence type="ECO:0000256" key="4">
    <source>
        <dbReference type="ARBA" id="ARBA00023306"/>
    </source>
</evidence>
<feature type="domain" description="SHS2" evidence="7">
    <location>
        <begin position="7"/>
        <end position="195"/>
    </location>
</feature>
<keyword evidence="3 5" id="KW-0472">Membrane</keyword>
<keyword evidence="9" id="KW-1185">Reference proteome</keyword>
<evidence type="ECO:0000256" key="3">
    <source>
        <dbReference type="ARBA" id="ARBA00023136"/>
    </source>
</evidence>
<proteinExistence type="inferred from homology"/>
<comment type="function">
    <text evidence="5 6">Cell division protein that is involved in the assembly of the Z ring. May serve as a membrane anchor for the Z ring.</text>
</comment>
<evidence type="ECO:0000256" key="1">
    <source>
        <dbReference type="ARBA" id="ARBA00022475"/>
    </source>
</evidence>
<comment type="caution">
    <text evidence="8">The sequence shown here is derived from an EMBL/GenBank/DDBJ whole genome shotgun (WGS) entry which is preliminary data.</text>
</comment>
<dbReference type="InterPro" id="IPR043129">
    <property type="entry name" value="ATPase_NBD"/>
</dbReference>
<keyword evidence="1 5" id="KW-1003">Cell membrane</keyword>
<comment type="subcellular location">
    <subcellularLocation>
        <location evidence="5">Cell membrane</location>
        <topology evidence="5">Peripheral membrane protein</topology>
        <orientation evidence="5">Cytoplasmic side</orientation>
    </subcellularLocation>
    <text evidence="5">Localizes to the Z ring in an FtsZ-dependent manner. Targeted to the membrane through a conserved C-terminal amphipathic helix.</text>
</comment>
<dbReference type="PIRSF" id="PIRSF003101">
    <property type="entry name" value="FtsA"/>
    <property type="match status" value="1"/>
</dbReference>
<protein>
    <recommendedName>
        <fullName evidence="5 6">Cell division protein FtsA</fullName>
    </recommendedName>
</protein>
<dbReference type="STRING" id="153721.MYP_4224"/>
<dbReference type="InterPro" id="IPR050696">
    <property type="entry name" value="FtsA/MreB"/>
</dbReference>
<dbReference type="GO" id="GO:0043093">
    <property type="term" value="P:FtsZ-dependent cytokinesis"/>
    <property type="evidence" value="ECO:0007669"/>
    <property type="project" value="UniProtKB-UniRule"/>
</dbReference>
<keyword evidence="4 5" id="KW-0131">Cell cycle</keyword>
<comment type="similarity">
    <text evidence="5 6">Belongs to the FtsA/MreB family.</text>
</comment>
<dbReference type="OrthoDB" id="9768127at2"/>
<organism evidence="8 9">
    <name type="scientific">Sporocytophaga myxococcoides</name>
    <dbReference type="NCBI Taxonomy" id="153721"/>
    <lineage>
        <taxon>Bacteria</taxon>
        <taxon>Pseudomonadati</taxon>
        <taxon>Bacteroidota</taxon>
        <taxon>Cytophagia</taxon>
        <taxon>Cytophagales</taxon>
        <taxon>Cytophagaceae</taxon>
        <taxon>Sporocytophaga</taxon>
    </lineage>
</organism>
<name>A0A098LKI4_9BACT</name>
<dbReference type="SMART" id="SM00842">
    <property type="entry name" value="FtsA"/>
    <property type="match status" value="1"/>
</dbReference>
<accession>A0A098LKI4</accession>
<dbReference type="Proteomes" id="UP000030185">
    <property type="component" value="Unassembled WGS sequence"/>
</dbReference>
<dbReference type="Pfam" id="PF14450">
    <property type="entry name" value="FtsA"/>
    <property type="match status" value="2"/>
</dbReference>
<reference evidence="8 9" key="1">
    <citation type="submission" date="2014-09" db="EMBL/GenBank/DDBJ databases">
        <title>Sporocytophaga myxococcoides PG-01 genome sequencing.</title>
        <authorList>
            <person name="Liu L."/>
            <person name="Gao P.J."/>
            <person name="Chen G.J."/>
            <person name="Wang L.S."/>
        </authorList>
    </citation>
    <scope>NUCLEOTIDE SEQUENCE [LARGE SCALE GENOMIC DNA]</scope>
    <source>
        <strain evidence="8 9">PG-01</strain>
    </source>
</reference>
<dbReference type="PANTHER" id="PTHR32432">
    <property type="entry name" value="CELL DIVISION PROTEIN FTSA-RELATED"/>
    <property type="match status" value="1"/>
</dbReference>
<dbReference type="Gene3D" id="3.30.1490.110">
    <property type="match status" value="1"/>
</dbReference>
<evidence type="ECO:0000259" key="7">
    <source>
        <dbReference type="SMART" id="SM00842"/>
    </source>
</evidence>
<dbReference type="CDD" id="cd24048">
    <property type="entry name" value="ASKHA_NBD_FtsA"/>
    <property type="match status" value="1"/>
</dbReference>
<comment type="subunit">
    <text evidence="5">Self-interacts. Interacts with FtsZ.</text>
</comment>
<sequence length="436" mass="47721">MQKDKIVVGLDIGTTKICVIVGRKNEYGKLEILGMGKAVSEGVIRGMVTNINTTVNAISKAIKEAEEASGIDIKVVNVGIAGQHIKSSMHHGSITRHTTDDEITVEDINRLTNDMYKTVMPFGCEIIHVMPQDYIVDYEEGIKDPVGMTGIRLEADFHVITAQTNAISNINKCVLRSDLEIDNLILEPLASSLAVLSDEEKEAGVVLVDIGGGTTDIAIFHDNIIRHTAVIPFGGNIITSDIKSGCNVMQNQAELLKIKFGRAMAEEANGNEIVSIPGLRNRPPREISIKNLSHIIQARMEEIIELVHSEIICSGYEGKLAGGIVITGGGAQLQNVKQLFEYMTGMDARIGYPNEHLGKSKVEAVKSPMYATSVGLVLAGFRAIDDRENKYMEMDSSGKQVNQQKKKEDNSTQFLKRIIDRTKGLLIDDLDDKGDY</sequence>
<dbReference type="GO" id="GO:0009898">
    <property type="term" value="C:cytoplasmic side of plasma membrane"/>
    <property type="evidence" value="ECO:0007669"/>
    <property type="project" value="UniProtKB-UniRule"/>
</dbReference>
<dbReference type="PANTHER" id="PTHR32432:SF4">
    <property type="entry name" value="CELL DIVISION PROTEIN FTSA"/>
    <property type="match status" value="1"/>
</dbReference>
<dbReference type="GO" id="GO:0032153">
    <property type="term" value="C:cell division site"/>
    <property type="evidence" value="ECO:0007669"/>
    <property type="project" value="UniProtKB-UniRule"/>
</dbReference>
<dbReference type="InterPro" id="IPR020823">
    <property type="entry name" value="Cell_div_FtsA"/>
</dbReference>
<dbReference type="RefSeq" id="WP_045467611.1">
    <property type="nucleotide sequence ID" value="NZ_BBLT01000010.1"/>
</dbReference>
<evidence type="ECO:0000256" key="2">
    <source>
        <dbReference type="ARBA" id="ARBA00022618"/>
    </source>
</evidence>
<gene>
    <name evidence="5" type="primary">ftsA</name>
    <name evidence="8" type="ORF">MYP_4224</name>
</gene>
<evidence type="ECO:0000256" key="5">
    <source>
        <dbReference type="HAMAP-Rule" id="MF_02033"/>
    </source>
</evidence>
<dbReference type="Gene3D" id="3.30.420.40">
    <property type="match status" value="2"/>
</dbReference>
<evidence type="ECO:0000313" key="8">
    <source>
        <dbReference type="EMBL" id="GAL86994.1"/>
    </source>
</evidence>
<dbReference type="InterPro" id="IPR003494">
    <property type="entry name" value="SHS2_FtsA"/>
</dbReference>
<dbReference type="EMBL" id="BBLT01000010">
    <property type="protein sequence ID" value="GAL86994.1"/>
    <property type="molecule type" value="Genomic_DNA"/>
</dbReference>
<dbReference type="HAMAP" id="MF_02033">
    <property type="entry name" value="FtsA"/>
    <property type="match status" value="1"/>
</dbReference>